<dbReference type="AlphaFoldDB" id="A0A222FPR2"/>
<dbReference type="KEGG" id="bsan:CHH28_19405"/>
<proteinExistence type="predicted"/>
<organism evidence="1 2">
    <name type="scientific">Bacterioplanes sanyensis</name>
    <dbReference type="NCBI Taxonomy" id="1249553"/>
    <lineage>
        <taxon>Bacteria</taxon>
        <taxon>Pseudomonadati</taxon>
        <taxon>Pseudomonadota</taxon>
        <taxon>Gammaproteobacteria</taxon>
        <taxon>Oceanospirillales</taxon>
        <taxon>Oceanospirillaceae</taxon>
        <taxon>Bacterioplanes</taxon>
    </lineage>
</organism>
<keyword evidence="2" id="KW-1185">Reference proteome</keyword>
<dbReference type="EMBL" id="CP022530">
    <property type="protein sequence ID" value="ASP40702.1"/>
    <property type="molecule type" value="Genomic_DNA"/>
</dbReference>
<name>A0A222FPR2_9GAMM</name>
<accession>A0A222FPR2</accession>
<protein>
    <submittedName>
        <fullName evidence="1">Uncharacterized protein</fullName>
    </submittedName>
</protein>
<evidence type="ECO:0000313" key="2">
    <source>
        <dbReference type="Proteomes" id="UP000202440"/>
    </source>
</evidence>
<sequence length="148" mass="16813">MPTIHASKFWHSNAKSLICQAFKLPPYGNTGNPTGKACQVSAFLWNILVVYQYAFTFDSWLFFKALLALASRLFAISRPPEWAMAVPAGAARTAAPAKGLQGRRLFVMRRPQHQQRKKNDLLSARQAESYLRCFCSVEKHQKMLTYCK</sequence>
<gene>
    <name evidence="1" type="ORF">CHH28_19405</name>
</gene>
<dbReference type="Proteomes" id="UP000202440">
    <property type="component" value="Chromosome"/>
</dbReference>
<evidence type="ECO:0000313" key="1">
    <source>
        <dbReference type="EMBL" id="ASP40702.1"/>
    </source>
</evidence>
<reference evidence="1 2" key="1">
    <citation type="submission" date="2017-07" db="EMBL/GenBank/DDBJ databases">
        <title>Annotated genome sequence of Bacterioplanes sanyensis isolated from Red Sea.</title>
        <authorList>
            <person name="Rehman Z.U."/>
        </authorList>
    </citation>
    <scope>NUCLEOTIDE SEQUENCE [LARGE SCALE GENOMIC DNA]</scope>
    <source>
        <strain evidence="1 2">NV9</strain>
    </source>
</reference>